<evidence type="ECO:0000313" key="3">
    <source>
        <dbReference type="Proteomes" id="UP000774130"/>
    </source>
</evidence>
<dbReference type="Proteomes" id="UP000774130">
    <property type="component" value="Unassembled WGS sequence"/>
</dbReference>
<keyword evidence="1" id="KW-1133">Transmembrane helix</keyword>
<dbReference type="RefSeq" id="WP_218324682.1">
    <property type="nucleotide sequence ID" value="NZ_JAHUZB010000001.1"/>
</dbReference>
<feature type="transmembrane region" description="Helical" evidence="1">
    <location>
        <begin position="30"/>
        <end position="52"/>
    </location>
</feature>
<evidence type="ECO:0000313" key="2">
    <source>
        <dbReference type="EMBL" id="MBV7389631.1"/>
    </source>
</evidence>
<keyword evidence="3" id="KW-1185">Reference proteome</keyword>
<dbReference type="EMBL" id="JAHUZB010000001">
    <property type="protein sequence ID" value="MBV7389631.1"/>
    <property type="molecule type" value="Genomic_DNA"/>
</dbReference>
<evidence type="ECO:0000256" key="1">
    <source>
        <dbReference type="SAM" id="Phobius"/>
    </source>
</evidence>
<protein>
    <submittedName>
        <fullName evidence="2">Uncharacterized protein</fullName>
    </submittedName>
</protein>
<reference evidence="2 3" key="1">
    <citation type="submission" date="2021-06" db="EMBL/GenBank/DDBJ databases">
        <title>Enterococcus alishanensis sp. nov., a novel lactic acid bacterium isolated from fresh coffee beans.</title>
        <authorList>
            <person name="Chen Y.-S."/>
        </authorList>
    </citation>
    <scope>NUCLEOTIDE SEQUENCE [LARGE SCALE GENOMIC DNA]</scope>
    <source>
        <strain evidence="2 3">ALS3</strain>
    </source>
</reference>
<name>A0ABS6T9Q6_9ENTE</name>
<comment type="caution">
    <text evidence="2">The sequence shown here is derived from an EMBL/GenBank/DDBJ whole genome shotgun (WGS) entry which is preliminary data.</text>
</comment>
<sequence length="139" mass="16274">MKSLFEEINDRLLGKPGRELLAFLVEHEGIFLILFALYGFLLLYSKFIYMYYIPAKIKKIIIESPDLSVEQVCEAWQETKASLPWFFLVPSKNELWVKPLNKSDGIYHMLFFNKKTSYSSEIDMLEKIYANLKGDFTLG</sequence>
<proteinExistence type="predicted"/>
<gene>
    <name evidence="2" type="ORF">KUA55_02995</name>
</gene>
<keyword evidence="1" id="KW-0472">Membrane</keyword>
<organism evidence="2 3">
    <name type="scientific">Enterococcus alishanensis</name>
    <dbReference type="NCBI Taxonomy" id="1303817"/>
    <lineage>
        <taxon>Bacteria</taxon>
        <taxon>Bacillati</taxon>
        <taxon>Bacillota</taxon>
        <taxon>Bacilli</taxon>
        <taxon>Lactobacillales</taxon>
        <taxon>Enterococcaceae</taxon>
        <taxon>Enterococcus</taxon>
    </lineage>
</organism>
<accession>A0ABS6T9Q6</accession>
<keyword evidence="1" id="KW-0812">Transmembrane</keyword>